<organism evidence="9 10">
    <name type="scientific">Acetoanaerobium noterae</name>
    <dbReference type="NCBI Taxonomy" id="745369"/>
    <lineage>
        <taxon>Bacteria</taxon>
        <taxon>Bacillati</taxon>
        <taxon>Bacillota</taxon>
        <taxon>Clostridia</taxon>
        <taxon>Peptostreptococcales</taxon>
        <taxon>Filifactoraceae</taxon>
        <taxon>Acetoanaerobium</taxon>
    </lineage>
</organism>
<sequence length="286" mass="31303">MISKKNASLIGLVLVAIIWGSTFTFNKMALYGLTPISLMATRFMIAFILMITIFRKKFKNIKFKNCIGGFLCGLALFLAFILQTYGLIYTTASKQAFLSGAYVIAVPFLTWFAFKKTPNLKTYLGTAICFYGISLLSFNSDMSINIGDILTLISSIMFAAQIVIAGYYIDREDAAVMSTVQFGVIGILSTIFLLIMKDFSFITIITDITSPTSLSVFYLGIIGTATAYYLQILSQKYTSPTATSIILSMEAVFGTIIAVLILGDVITLKMIFGAIAILIAILISEL</sequence>
<dbReference type="InterPro" id="IPR000620">
    <property type="entry name" value="EamA_dom"/>
</dbReference>
<dbReference type="Pfam" id="PF00892">
    <property type="entry name" value="EamA"/>
    <property type="match status" value="2"/>
</dbReference>
<feature type="transmembrane region" description="Helical" evidence="7">
    <location>
        <begin position="208"/>
        <end position="230"/>
    </location>
</feature>
<feature type="transmembrane region" description="Helical" evidence="7">
    <location>
        <begin position="268"/>
        <end position="284"/>
    </location>
</feature>
<dbReference type="AlphaFoldDB" id="A0A1T5A516"/>
<feature type="transmembrane region" description="Helical" evidence="7">
    <location>
        <begin position="176"/>
        <end position="196"/>
    </location>
</feature>
<feature type="transmembrane region" description="Helical" evidence="7">
    <location>
        <begin position="30"/>
        <end position="54"/>
    </location>
</feature>
<dbReference type="GO" id="GO:0005886">
    <property type="term" value="C:plasma membrane"/>
    <property type="evidence" value="ECO:0007669"/>
    <property type="project" value="UniProtKB-SubCell"/>
</dbReference>
<dbReference type="EMBL" id="FUYN01000001">
    <property type="protein sequence ID" value="SKB29723.1"/>
    <property type="molecule type" value="Genomic_DNA"/>
</dbReference>
<keyword evidence="4 7" id="KW-0812">Transmembrane</keyword>
<gene>
    <name evidence="9" type="ORF">SAMN02745120_0747</name>
</gene>
<keyword evidence="6 7" id="KW-0472">Membrane</keyword>
<keyword evidence="3" id="KW-1003">Cell membrane</keyword>
<evidence type="ECO:0000256" key="5">
    <source>
        <dbReference type="ARBA" id="ARBA00022989"/>
    </source>
</evidence>
<comment type="similarity">
    <text evidence="2">Belongs to the EamA transporter family.</text>
</comment>
<feature type="domain" description="EamA" evidence="8">
    <location>
        <begin position="9"/>
        <end position="137"/>
    </location>
</feature>
<dbReference type="InterPro" id="IPR051258">
    <property type="entry name" value="Diverse_Substrate_Transporter"/>
</dbReference>
<dbReference type="SUPFAM" id="SSF103481">
    <property type="entry name" value="Multidrug resistance efflux transporter EmrE"/>
    <property type="match status" value="2"/>
</dbReference>
<dbReference type="RefSeq" id="WP_079588695.1">
    <property type="nucleotide sequence ID" value="NZ_FUYN01000001.1"/>
</dbReference>
<evidence type="ECO:0000259" key="8">
    <source>
        <dbReference type="Pfam" id="PF00892"/>
    </source>
</evidence>
<evidence type="ECO:0000256" key="6">
    <source>
        <dbReference type="ARBA" id="ARBA00023136"/>
    </source>
</evidence>
<feature type="transmembrane region" description="Helical" evidence="7">
    <location>
        <begin position="66"/>
        <end position="89"/>
    </location>
</feature>
<reference evidence="10" key="1">
    <citation type="submission" date="2017-02" db="EMBL/GenBank/DDBJ databases">
        <authorList>
            <person name="Varghese N."/>
            <person name="Submissions S."/>
        </authorList>
    </citation>
    <scope>NUCLEOTIDE SEQUENCE [LARGE SCALE GENOMIC DNA]</scope>
    <source>
        <strain evidence="10">ATCC 35199</strain>
    </source>
</reference>
<feature type="domain" description="EamA" evidence="8">
    <location>
        <begin position="146"/>
        <end position="283"/>
    </location>
</feature>
<evidence type="ECO:0000313" key="10">
    <source>
        <dbReference type="Proteomes" id="UP000243406"/>
    </source>
</evidence>
<feature type="transmembrane region" description="Helical" evidence="7">
    <location>
        <begin position="95"/>
        <end position="114"/>
    </location>
</feature>
<accession>A0A1T5A516</accession>
<dbReference type="PANTHER" id="PTHR42920:SF5">
    <property type="entry name" value="EAMA DOMAIN-CONTAINING PROTEIN"/>
    <property type="match status" value="1"/>
</dbReference>
<protein>
    <submittedName>
        <fullName evidence="9">EamA-like transporter family protein</fullName>
    </submittedName>
</protein>
<evidence type="ECO:0000256" key="1">
    <source>
        <dbReference type="ARBA" id="ARBA00004651"/>
    </source>
</evidence>
<evidence type="ECO:0000256" key="7">
    <source>
        <dbReference type="SAM" id="Phobius"/>
    </source>
</evidence>
<dbReference type="InterPro" id="IPR037185">
    <property type="entry name" value="EmrE-like"/>
</dbReference>
<name>A0A1T5A516_9FIRM</name>
<keyword evidence="10" id="KW-1185">Reference proteome</keyword>
<proteinExistence type="inferred from homology"/>
<dbReference type="Proteomes" id="UP000243406">
    <property type="component" value="Unassembled WGS sequence"/>
</dbReference>
<comment type="subcellular location">
    <subcellularLocation>
        <location evidence="1">Cell membrane</location>
        <topology evidence="1">Multi-pass membrane protein</topology>
    </subcellularLocation>
</comment>
<evidence type="ECO:0000313" key="9">
    <source>
        <dbReference type="EMBL" id="SKB29723.1"/>
    </source>
</evidence>
<evidence type="ECO:0000256" key="4">
    <source>
        <dbReference type="ARBA" id="ARBA00022692"/>
    </source>
</evidence>
<feature type="transmembrane region" description="Helical" evidence="7">
    <location>
        <begin position="150"/>
        <end position="169"/>
    </location>
</feature>
<feature type="transmembrane region" description="Helical" evidence="7">
    <location>
        <begin position="121"/>
        <end position="138"/>
    </location>
</feature>
<feature type="transmembrane region" description="Helical" evidence="7">
    <location>
        <begin position="242"/>
        <end position="262"/>
    </location>
</feature>
<evidence type="ECO:0000256" key="3">
    <source>
        <dbReference type="ARBA" id="ARBA00022475"/>
    </source>
</evidence>
<dbReference type="OrthoDB" id="9804865at2"/>
<dbReference type="PANTHER" id="PTHR42920">
    <property type="entry name" value="OS03G0707200 PROTEIN-RELATED"/>
    <property type="match status" value="1"/>
</dbReference>
<evidence type="ECO:0000256" key="2">
    <source>
        <dbReference type="ARBA" id="ARBA00007362"/>
    </source>
</evidence>
<keyword evidence="5 7" id="KW-1133">Transmembrane helix</keyword>